<evidence type="ECO:0000256" key="1">
    <source>
        <dbReference type="ARBA" id="ARBA00006315"/>
    </source>
</evidence>
<dbReference type="AlphaFoldDB" id="A0A177WAZ1"/>
<dbReference type="eggNOG" id="KOG3086">
    <property type="taxonomic scope" value="Eukaryota"/>
</dbReference>
<accession>A0A177WAZ1</accession>
<dbReference type="NCBIfam" id="TIGR04336">
    <property type="entry name" value="AmmeMemoSam_B"/>
    <property type="match status" value="1"/>
</dbReference>
<dbReference type="VEuPathDB" id="FungiDB:BDEG_20906"/>
<dbReference type="Gene3D" id="3.40.830.10">
    <property type="entry name" value="LigB-like"/>
    <property type="match status" value="1"/>
</dbReference>
<dbReference type="Pfam" id="PF01875">
    <property type="entry name" value="Memo"/>
    <property type="match status" value="1"/>
</dbReference>
<sequence length="299" mass="32970">MSGIARIERKASHAGSWYSASQEQLSSQLDSWISTADITPNPNVRAIIAPHAGYSYSGPAAAWAYGAIDSHQIKRVFILGPSHHVYIGGCALSPCTIYKTPLGDLTIDTDVVASLKATGQFETLSIQADEDEHSVEMHLPYLYKIMSKKTTPYTIVPILVGASRSSDQHNYATIFAPYLADSTNLFIVSSDFCHWGPNFGYTYQFDPSLQIHASIEKLDREAMRVIETGNSKDFEAYLKRTKNTICGRNPIGVLLHALECLENMGKKVDIKFTHYAQSSRALTKRDNSVSYASAHVTLA</sequence>
<comment type="similarity">
    <text evidence="1">Belongs to the MEMO1 family.</text>
</comment>
<dbReference type="OrthoDB" id="417112at2759"/>
<dbReference type="InterPro" id="IPR002737">
    <property type="entry name" value="MEMO1_fam"/>
</dbReference>
<gene>
    <name evidence="2" type="ORF">BDEG_20906</name>
</gene>
<dbReference type="EMBL" id="DS022300">
    <property type="protein sequence ID" value="OAJ36770.1"/>
    <property type="molecule type" value="Genomic_DNA"/>
</dbReference>
<dbReference type="STRING" id="403673.A0A177WAZ1"/>
<dbReference type="CDD" id="cd07361">
    <property type="entry name" value="MEMO_like"/>
    <property type="match status" value="1"/>
</dbReference>
<evidence type="ECO:0000313" key="2">
    <source>
        <dbReference type="EMBL" id="OAJ36770.1"/>
    </source>
</evidence>
<reference evidence="2 3" key="2">
    <citation type="submission" date="2016-05" db="EMBL/GenBank/DDBJ databases">
        <title>Lineage-specific infection strategies underlie the spectrum of fungal disease in amphibians.</title>
        <authorList>
            <person name="Cuomo C.A."/>
            <person name="Farrer R.A."/>
            <person name="James T."/>
            <person name="Longcore J."/>
            <person name="Birren B."/>
        </authorList>
    </citation>
    <scope>NUCLEOTIDE SEQUENCE [LARGE SCALE GENOMIC DNA]</scope>
    <source>
        <strain evidence="2 3">JEL423</strain>
    </source>
</reference>
<dbReference type="PANTHER" id="PTHR11060">
    <property type="entry name" value="PROTEIN MEMO1"/>
    <property type="match status" value="1"/>
</dbReference>
<evidence type="ECO:0000313" key="3">
    <source>
        <dbReference type="Proteomes" id="UP000077115"/>
    </source>
</evidence>
<dbReference type="Proteomes" id="UP000077115">
    <property type="component" value="Unassembled WGS sequence"/>
</dbReference>
<protein>
    <submittedName>
        <fullName evidence="2">AmmeMemoRadiSam system protein B</fullName>
    </submittedName>
</protein>
<reference evidence="2 3" key="1">
    <citation type="submission" date="2006-10" db="EMBL/GenBank/DDBJ databases">
        <title>The Genome Sequence of Batrachochytrium dendrobatidis JEL423.</title>
        <authorList>
            <consortium name="The Broad Institute Genome Sequencing Platform"/>
            <person name="Birren B."/>
            <person name="Lander E."/>
            <person name="Galagan J."/>
            <person name="Cuomo C."/>
            <person name="Devon K."/>
            <person name="Jaffe D."/>
            <person name="Butler J."/>
            <person name="Alvarez P."/>
            <person name="Gnerre S."/>
            <person name="Grabherr M."/>
            <person name="Kleber M."/>
            <person name="Mauceli E."/>
            <person name="Brockman W."/>
            <person name="Young S."/>
            <person name="LaButti K."/>
            <person name="Sykes S."/>
            <person name="DeCaprio D."/>
            <person name="Crawford M."/>
            <person name="Koehrsen M."/>
            <person name="Engels R."/>
            <person name="Montgomery P."/>
            <person name="Pearson M."/>
            <person name="Howarth C."/>
            <person name="Larson L."/>
            <person name="White J."/>
            <person name="O'Leary S."/>
            <person name="Kodira C."/>
            <person name="Zeng Q."/>
            <person name="Yandava C."/>
            <person name="Alvarado L."/>
            <person name="Longcore J."/>
            <person name="James T."/>
        </authorList>
    </citation>
    <scope>NUCLEOTIDE SEQUENCE [LARGE SCALE GENOMIC DNA]</scope>
    <source>
        <strain evidence="2 3">JEL423</strain>
    </source>
</reference>
<proteinExistence type="inferred from homology"/>
<dbReference type="HAMAP" id="MF_00055">
    <property type="entry name" value="MEMO1"/>
    <property type="match status" value="1"/>
</dbReference>
<name>A0A177WAZ1_BATDL</name>
<organism evidence="2 3">
    <name type="scientific">Batrachochytrium dendrobatidis (strain JEL423)</name>
    <dbReference type="NCBI Taxonomy" id="403673"/>
    <lineage>
        <taxon>Eukaryota</taxon>
        <taxon>Fungi</taxon>
        <taxon>Fungi incertae sedis</taxon>
        <taxon>Chytridiomycota</taxon>
        <taxon>Chytridiomycota incertae sedis</taxon>
        <taxon>Chytridiomycetes</taxon>
        <taxon>Rhizophydiales</taxon>
        <taxon>Rhizophydiales incertae sedis</taxon>
        <taxon>Batrachochytrium</taxon>
    </lineage>
</organism>
<dbReference type="PANTHER" id="PTHR11060:SF0">
    <property type="entry name" value="PROTEIN MEMO1"/>
    <property type="match status" value="1"/>
</dbReference>